<dbReference type="OrthoDB" id="544346at2759"/>
<keyword evidence="6" id="KW-0677">Repeat</keyword>
<dbReference type="GO" id="GO:0016020">
    <property type="term" value="C:membrane"/>
    <property type="evidence" value="ECO:0007669"/>
    <property type="project" value="UniProtKB-SubCell"/>
</dbReference>
<keyword evidence="4 11" id="KW-0812">Transmembrane</keyword>
<dbReference type="Pfam" id="PF00560">
    <property type="entry name" value="LRR_1"/>
    <property type="match status" value="2"/>
</dbReference>
<sequence>MDRFRLGFSTCPRCTLLNSTIITFPENLPPKCPNNRIFGKIPPAIGSLKRMTALSPETNSLYGETPEELFGLGLLSIIDFGHNNLRVEILNSISHCSSLTAVDFSRNSLSGEIPSGIAELKVLYNLKLSRNNFTGQVPGEIRFMKGLTALDLSYNNLSGQVPPQGEFLVFNDESFSGNPHLCPPHGVVLCPSSWSDKAFGSHKLTLAAIIGVATALTIVILPILLTVYRTREEAAPETKALEAHGLQTAAFRGRRRSPMPKGRERDR</sequence>
<dbReference type="SUPFAM" id="SSF52058">
    <property type="entry name" value="L domain-like"/>
    <property type="match status" value="1"/>
</dbReference>
<reference evidence="13" key="1">
    <citation type="submission" date="2016-06" db="EMBL/GenBank/DDBJ databases">
        <title>Parallel loss of symbiosis genes in relatives of nitrogen-fixing non-legume Parasponia.</title>
        <authorList>
            <person name="Van Velzen R."/>
            <person name="Holmer R."/>
            <person name="Bu F."/>
            <person name="Rutten L."/>
            <person name="Van Zeijl A."/>
            <person name="Liu W."/>
            <person name="Santuari L."/>
            <person name="Cao Q."/>
            <person name="Sharma T."/>
            <person name="Shen D."/>
            <person name="Roswanjaya Y."/>
            <person name="Wardhani T."/>
            <person name="Kalhor M.S."/>
            <person name="Jansen J."/>
            <person name="Van den Hoogen J."/>
            <person name="Gungor B."/>
            <person name="Hartog M."/>
            <person name="Hontelez J."/>
            <person name="Verver J."/>
            <person name="Yang W.-C."/>
            <person name="Schijlen E."/>
            <person name="Repin R."/>
            <person name="Schilthuizen M."/>
            <person name="Schranz E."/>
            <person name="Heidstra R."/>
            <person name="Miyata K."/>
            <person name="Fedorova E."/>
            <person name="Kohlen W."/>
            <person name="Bisseling T."/>
            <person name="Smit S."/>
            <person name="Geurts R."/>
        </authorList>
    </citation>
    <scope>NUCLEOTIDE SEQUENCE [LARGE SCALE GENOMIC DNA]</scope>
    <source>
        <strain evidence="13">cv. WU1-14</strain>
    </source>
</reference>
<dbReference type="PANTHER" id="PTHR48053:SF71">
    <property type="entry name" value="LEUCINE RICH REPEAT FAMILY PROTEIN, EXPRESSED"/>
    <property type="match status" value="1"/>
</dbReference>
<comment type="subcellular location">
    <subcellularLocation>
        <location evidence="1">Membrane</location>
        <topology evidence="1">Single-pass type I membrane protein</topology>
    </subcellularLocation>
</comment>
<evidence type="ECO:0000256" key="1">
    <source>
        <dbReference type="ARBA" id="ARBA00004479"/>
    </source>
</evidence>
<dbReference type="FunFam" id="3.80.10.10:FF:000111">
    <property type="entry name" value="LRR receptor-like serine/threonine-protein kinase ERECTA"/>
    <property type="match status" value="1"/>
</dbReference>
<keyword evidence="7 11" id="KW-1133">Transmembrane helix</keyword>
<keyword evidence="13" id="KW-1185">Reference proteome</keyword>
<accession>A0A2P5DJC8</accession>
<keyword evidence="8 11" id="KW-0472">Membrane</keyword>
<dbReference type="STRING" id="3476.A0A2P5DJC8"/>
<keyword evidence="9" id="KW-0675">Receptor</keyword>
<protein>
    <submittedName>
        <fullName evidence="12">LRR domain containing protein</fullName>
    </submittedName>
</protein>
<evidence type="ECO:0000256" key="9">
    <source>
        <dbReference type="ARBA" id="ARBA00023170"/>
    </source>
</evidence>
<dbReference type="AlphaFoldDB" id="A0A2P5DJC8"/>
<comment type="similarity">
    <text evidence="2">Belongs to the RLP family.</text>
</comment>
<gene>
    <name evidence="12" type="ORF">PanWU01x14_058920</name>
</gene>
<dbReference type="InterPro" id="IPR001611">
    <property type="entry name" value="Leu-rich_rpt"/>
</dbReference>
<evidence type="ECO:0000256" key="10">
    <source>
        <dbReference type="ARBA" id="ARBA00023180"/>
    </source>
</evidence>
<evidence type="ECO:0000256" key="7">
    <source>
        <dbReference type="ARBA" id="ARBA00022989"/>
    </source>
</evidence>
<keyword evidence="5" id="KW-0732">Signal</keyword>
<dbReference type="InterPro" id="IPR051716">
    <property type="entry name" value="Plant_RL_S/T_kinase"/>
</dbReference>
<comment type="caution">
    <text evidence="12">The sequence shown here is derived from an EMBL/GenBank/DDBJ whole genome shotgun (WGS) entry which is preliminary data.</text>
</comment>
<evidence type="ECO:0000256" key="6">
    <source>
        <dbReference type="ARBA" id="ARBA00022737"/>
    </source>
</evidence>
<dbReference type="PANTHER" id="PTHR48053">
    <property type="entry name" value="LEUCINE RICH REPEAT FAMILY PROTEIN, EXPRESSED"/>
    <property type="match status" value="1"/>
</dbReference>
<keyword evidence="10" id="KW-0325">Glycoprotein</keyword>
<evidence type="ECO:0000256" key="2">
    <source>
        <dbReference type="ARBA" id="ARBA00009592"/>
    </source>
</evidence>
<evidence type="ECO:0000256" key="4">
    <source>
        <dbReference type="ARBA" id="ARBA00022692"/>
    </source>
</evidence>
<evidence type="ECO:0000256" key="8">
    <source>
        <dbReference type="ARBA" id="ARBA00023136"/>
    </source>
</evidence>
<dbReference type="Proteomes" id="UP000237105">
    <property type="component" value="Unassembled WGS sequence"/>
</dbReference>
<evidence type="ECO:0000256" key="5">
    <source>
        <dbReference type="ARBA" id="ARBA00022729"/>
    </source>
</evidence>
<evidence type="ECO:0000256" key="11">
    <source>
        <dbReference type="SAM" id="Phobius"/>
    </source>
</evidence>
<feature type="transmembrane region" description="Helical" evidence="11">
    <location>
        <begin position="204"/>
        <end position="228"/>
    </location>
</feature>
<proteinExistence type="inferred from homology"/>
<dbReference type="Gene3D" id="3.80.10.10">
    <property type="entry name" value="Ribonuclease Inhibitor"/>
    <property type="match status" value="1"/>
</dbReference>
<name>A0A2P5DJC8_PARAD</name>
<evidence type="ECO:0000313" key="12">
    <source>
        <dbReference type="EMBL" id="PON73388.1"/>
    </source>
</evidence>
<evidence type="ECO:0000313" key="13">
    <source>
        <dbReference type="Proteomes" id="UP000237105"/>
    </source>
</evidence>
<organism evidence="12 13">
    <name type="scientific">Parasponia andersonii</name>
    <name type="common">Sponia andersonii</name>
    <dbReference type="NCBI Taxonomy" id="3476"/>
    <lineage>
        <taxon>Eukaryota</taxon>
        <taxon>Viridiplantae</taxon>
        <taxon>Streptophyta</taxon>
        <taxon>Embryophyta</taxon>
        <taxon>Tracheophyta</taxon>
        <taxon>Spermatophyta</taxon>
        <taxon>Magnoliopsida</taxon>
        <taxon>eudicotyledons</taxon>
        <taxon>Gunneridae</taxon>
        <taxon>Pentapetalae</taxon>
        <taxon>rosids</taxon>
        <taxon>fabids</taxon>
        <taxon>Rosales</taxon>
        <taxon>Cannabaceae</taxon>
        <taxon>Parasponia</taxon>
    </lineage>
</organism>
<evidence type="ECO:0000256" key="3">
    <source>
        <dbReference type="ARBA" id="ARBA00022614"/>
    </source>
</evidence>
<keyword evidence="3" id="KW-0433">Leucine-rich repeat</keyword>
<dbReference type="EMBL" id="JXTB01000034">
    <property type="protein sequence ID" value="PON73388.1"/>
    <property type="molecule type" value="Genomic_DNA"/>
</dbReference>
<dbReference type="InterPro" id="IPR032675">
    <property type="entry name" value="LRR_dom_sf"/>
</dbReference>